<dbReference type="Proteomes" id="UP000264071">
    <property type="component" value="Unassembled WGS sequence"/>
</dbReference>
<evidence type="ECO:0000313" key="2">
    <source>
        <dbReference type="Proteomes" id="UP000264071"/>
    </source>
</evidence>
<reference evidence="1 2" key="1">
    <citation type="journal article" date="2018" name="Nat. Biotechnol.">
        <title>A standardized bacterial taxonomy based on genome phylogeny substantially revises the tree of life.</title>
        <authorList>
            <person name="Parks D.H."/>
            <person name="Chuvochina M."/>
            <person name="Waite D.W."/>
            <person name="Rinke C."/>
            <person name="Skarshewski A."/>
            <person name="Chaumeil P.A."/>
            <person name="Hugenholtz P."/>
        </authorList>
    </citation>
    <scope>NUCLEOTIDE SEQUENCE [LARGE SCALE GENOMIC DNA]</scope>
    <source>
        <strain evidence="1">UBA8844</strain>
    </source>
</reference>
<comment type="caution">
    <text evidence="1">The sequence shown here is derived from an EMBL/GenBank/DDBJ whole genome shotgun (WGS) entry which is preliminary data.</text>
</comment>
<evidence type="ECO:0000313" key="1">
    <source>
        <dbReference type="EMBL" id="HCT55930.1"/>
    </source>
</evidence>
<protein>
    <submittedName>
        <fullName evidence="1">Uncharacterized protein</fullName>
    </submittedName>
</protein>
<name>A0A3D4V483_9BACT</name>
<sequence length="178" mass="19067">MITPELPFWITQVLAHAETGINILIPLVPRAVGRPAPPLVQIYNSTDDDLVASGAPPVASADVWVLQVGIGLNVDAFGNPHTDLQSGPRIAPLVLQLQGITVQGNSATTLASACRIMRAAERCIRNAFRAMGMGVLLLDGQQIDMPMEMQLIVAEPEAGAGQFDVILNIPFEYTDSWV</sequence>
<gene>
    <name evidence="1" type="ORF">DGD08_01815</name>
</gene>
<dbReference type="AlphaFoldDB" id="A0A3D4V483"/>
<accession>A0A3D4V483</accession>
<organism evidence="1 2">
    <name type="scientific">Gemmatimonas aurantiaca</name>
    <dbReference type="NCBI Taxonomy" id="173480"/>
    <lineage>
        <taxon>Bacteria</taxon>
        <taxon>Pseudomonadati</taxon>
        <taxon>Gemmatimonadota</taxon>
        <taxon>Gemmatimonadia</taxon>
        <taxon>Gemmatimonadales</taxon>
        <taxon>Gemmatimonadaceae</taxon>
        <taxon>Gemmatimonas</taxon>
    </lineage>
</organism>
<proteinExistence type="predicted"/>
<dbReference type="EMBL" id="DPIY01000002">
    <property type="protein sequence ID" value="HCT55930.1"/>
    <property type="molecule type" value="Genomic_DNA"/>
</dbReference>